<dbReference type="EMBL" id="JADOFP010000002">
    <property type="protein sequence ID" value="MBF7114523.1"/>
    <property type="molecule type" value="Genomic_DNA"/>
</dbReference>
<evidence type="ECO:0000313" key="1">
    <source>
        <dbReference type="EMBL" id="MBF7114523.1"/>
    </source>
</evidence>
<protein>
    <submittedName>
        <fullName evidence="1">Uncharacterized protein</fullName>
    </submittedName>
</protein>
<name>A0AB73HDL9_PEDPE</name>
<sequence>MNKKFNRLLQWHLGKGGPKAHPDVDEFLSGFMPSKMFKIAKSLFYWRKNVHGEDILALETGYYEGSNFLNHPSSPKKATTWISNIDVIPGGDGRKFIQITDNITGYRWYRTVHTGGATSSGTGGWVRSEGYEVLWSGNSALAEAVTLMAPLTDENGVHRYDGVIVDYETKTGQHGRCYGSIYWVSINTTNVNDTAVGADILEGKIEFPTSQTAKMSKNKVINLYQHTDADNAAYMQAMDGTIEITRISGIR</sequence>
<comment type="caution">
    <text evidence="1">The sequence shown here is derived from an EMBL/GenBank/DDBJ whole genome shotgun (WGS) entry which is preliminary data.</text>
</comment>
<reference evidence="1" key="1">
    <citation type="submission" date="2020-11" db="EMBL/GenBank/DDBJ databases">
        <title>Antibiotic susceptibility profiles of Pediococcus pentosaceus from various origins and their implications for the safety assessment of strains with food-technology applications.</title>
        <authorList>
            <person name="Shani N."/>
            <person name="Oberhaensli S."/>
            <person name="Arias E."/>
        </authorList>
    </citation>
    <scope>NUCLEOTIDE SEQUENCE</scope>
    <source>
        <strain evidence="1">FAM 24207</strain>
    </source>
</reference>
<dbReference type="RefSeq" id="WP_195749365.1">
    <property type="nucleotide sequence ID" value="NZ_JADOFP010000002.1"/>
</dbReference>
<accession>A0AB73HDL9</accession>
<evidence type="ECO:0000313" key="2">
    <source>
        <dbReference type="Proteomes" id="UP001194632"/>
    </source>
</evidence>
<dbReference type="Proteomes" id="UP001194632">
    <property type="component" value="Unassembled WGS sequence"/>
</dbReference>
<organism evidence="1 2">
    <name type="scientific">Pediococcus pentosaceus</name>
    <dbReference type="NCBI Taxonomy" id="1255"/>
    <lineage>
        <taxon>Bacteria</taxon>
        <taxon>Bacillati</taxon>
        <taxon>Bacillota</taxon>
        <taxon>Bacilli</taxon>
        <taxon>Lactobacillales</taxon>
        <taxon>Lactobacillaceae</taxon>
        <taxon>Pediococcus</taxon>
    </lineage>
</organism>
<proteinExistence type="predicted"/>
<dbReference type="AlphaFoldDB" id="A0AB73HDL9"/>
<gene>
    <name evidence="1" type="ORF">ITQ90_03265</name>
</gene>